<reference evidence="2" key="1">
    <citation type="submission" date="2023-04" db="EMBL/GenBank/DDBJ databases">
        <title>Phytophthora fragariaefolia NBRC 109709.</title>
        <authorList>
            <person name="Ichikawa N."/>
            <person name="Sato H."/>
            <person name="Tonouchi N."/>
        </authorList>
    </citation>
    <scope>NUCLEOTIDE SEQUENCE</scope>
    <source>
        <strain evidence="2">NBRC 109709</strain>
    </source>
</reference>
<evidence type="ECO:0000256" key="1">
    <source>
        <dbReference type="SAM" id="MobiDB-lite"/>
    </source>
</evidence>
<evidence type="ECO:0000313" key="2">
    <source>
        <dbReference type="EMBL" id="GMF54347.1"/>
    </source>
</evidence>
<gene>
    <name evidence="2" type="ORF">Pfra01_002265900</name>
</gene>
<accession>A0A9W6Y7A6</accession>
<feature type="compositionally biased region" description="Low complexity" evidence="1">
    <location>
        <begin position="73"/>
        <end position="86"/>
    </location>
</feature>
<dbReference type="Proteomes" id="UP001165121">
    <property type="component" value="Unassembled WGS sequence"/>
</dbReference>
<sequence>MYEVVSRVAFLNTGAKPEREVSAGVGPAAGTLKIVQASCSRVVSRAPAIILEIPLDFVLNMTADGGTGLGEVQGTRTDTTDQDTGGMPNLLQVDKSRRAKRRPDTTDEGMVQENHPPTAGSEAARC</sequence>
<name>A0A9W6Y7A6_9STRA</name>
<organism evidence="2 3">
    <name type="scientific">Phytophthora fragariaefolia</name>
    <dbReference type="NCBI Taxonomy" id="1490495"/>
    <lineage>
        <taxon>Eukaryota</taxon>
        <taxon>Sar</taxon>
        <taxon>Stramenopiles</taxon>
        <taxon>Oomycota</taxon>
        <taxon>Peronosporomycetes</taxon>
        <taxon>Peronosporales</taxon>
        <taxon>Peronosporaceae</taxon>
        <taxon>Phytophthora</taxon>
    </lineage>
</organism>
<comment type="caution">
    <text evidence="2">The sequence shown here is derived from an EMBL/GenBank/DDBJ whole genome shotgun (WGS) entry which is preliminary data.</text>
</comment>
<dbReference type="EMBL" id="BSXT01003483">
    <property type="protein sequence ID" value="GMF54347.1"/>
    <property type="molecule type" value="Genomic_DNA"/>
</dbReference>
<protein>
    <submittedName>
        <fullName evidence="2">Unnamed protein product</fullName>
    </submittedName>
</protein>
<evidence type="ECO:0000313" key="3">
    <source>
        <dbReference type="Proteomes" id="UP001165121"/>
    </source>
</evidence>
<proteinExistence type="predicted"/>
<keyword evidence="3" id="KW-1185">Reference proteome</keyword>
<dbReference type="AlphaFoldDB" id="A0A9W6Y7A6"/>
<feature type="region of interest" description="Disordered" evidence="1">
    <location>
        <begin position="66"/>
        <end position="126"/>
    </location>
</feature>